<name>A0A0C1L442_9BACT</name>
<feature type="domain" description="SusD-like N-terminal" evidence="8">
    <location>
        <begin position="107"/>
        <end position="226"/>
    </location>
</feature>
<feature type="signal peptide" evidence="6">
    <location>
        <begin position="1"/>
        <end position="18"/>
    </location>
</feature>
<dbReference type="Pfam" id="PF14322">
    <property type="entry name" value="SusD-like_3"/>
    <property type="match status" value="1"/>
</dbReference>
<keyword evidence="4" id="KW-0472">Membrane</keyword>
<evidence type="ECO:0000256" key="4">
    <source>
        <dbReference type="ARBA" id="ARBA00023136"/>
    </source>
</evidence>
<accession>A0A0C1L442</accession>
<feature type="chain" id="PRO_5002152963" evidence="6">
    <location>
        <begin position="19"/>
        <end position="591"/>
    </location>
</feature>
<comment type="caution">
    <text evidence="9">The sequence shown here is derived from an EMBL/GenBank/DDBJ whole genome shotgun (WGS) entry which is preliminary data.</text>
</comment>
<dbReference type="Pfam" id="PF07980">
    <property type="entry name" value="SusD_RagB"/>
    <property type="match status" value="1"/>
</dbReference>
<evidence type="ECO:0000259" key="8">
    <source>
        <dbReference type="Pfam" id="PF14322"/>
    </source>
</evidence>
<dbReference type="GO" id="GO:0009279">
    <property type="term" value="C:cell outer membrane"/>
    <property type="evidence" value="ECO:0007669"/>
    <property type="project" value="UniProtKB-SubCell"/>
</dbReference>
<dbReference type="InterPro" id="IPR033985">
    <property type="entry name" value="SusD-like_N"/>
</dbReference>
<reference evidence="9 10" key="1">
    <citation type="submission" date="2014-11" db="EMBL/GenBank/DDBJ databases">
        <title>Genome sequence of Flavihumibacter solisilvae 3-3.</title>
        <authorList>
            <person name="Zhou G."/>
            <person name="Li M."/>
            <person name="Wang G."/>
        </authorList>
    </citation>
    <scope>NUCLEOTIDE SEQUENCE [LARGE SCALE GENOMIC DNA]</scope>
    <source>
        <strain evidence="9 10">3-3</strain>
    </source>
</reference>
<keyword evidence="5" id="KW-0998">Cell outer membrane</keyword>
<keyword evidence="3 6" id="KW-0732">Signal</keyword>
<comment type="similarity">
    <text evidence="2">Belongs to the SusD family.</text>
</comment>
<dbReference type="Gene3D" id="1.25.40.390">
    <property type="match status" value="1"/>
</dbReference>
<protein>
    <submittedName>
        <fullName evidence="9">Carbohydrate-binding protein SusD</fullName>
    </submittedName>
</protein>
<evidence type="ECO:0000256" key="3">
    <source>
        <dbReference type="ARBA" id="ARBA00022729"/>
    </source>
</evidence>
<dbReference type="InterPro" id="IPR011990">
    <property type="entry name" value="TPR-like_helical_dom_sf"/>
</dbReference>
<sequence length="591" mass="65065">MKMKKARYIITLSLFSLASIGLDSCSKNFLDKPLLGNLTEDVLATEKGVTTLLIGTYAALDGQNVGGGTWESSPTNWIYGSVAAGDAHKGSDAGDQPPINLIATGKSDPTNGFFNAKWRANYEGISRANAVLRVAEKATDMSPETKAMLTAEARFLRGHYYFDLKKMFNMVPWIDETTTEFKQPNTEDIWSKIEADFQFAYDNLGDNAPAIGRVNKWAAAAYLGKTLLFEKKFGEAIPVFTAIIANGKNSGGVKYGLTDRFEDNFDPANKNNKETVFAVQMVAKAGTGDISSGNAGEMLNFPYGDSPFGCCGFYQPTVDLVNSYRTDADGLPFLDTYNSEVVKHDQGVESGTAFTTYTGRLDPRLDWTAGRRGIPYKDWGNHPGKKWIRDQNFAGPYAPKKNVYWQVTQDKFSDRISWAPGSAINIHVIRYADVLLMAAEAEAQAGSLANAMAYVNQVRERAGKPETMVYKYNDDTDPLAGFSTDLAANYVVGQYPGGSAVFASKESALKAIYFERKLELAMEGHRYFDLVRWGIAPTEMAKFFTYESQWTSDIDGGTFTANKNEYYPIPQAQMDLSSTGGVPTLTQNQGY</sequence>
<dbReference type="SUPFAM" id="SSF48452">
    <property type="entry name" value="TPR-like"/>
    <property type="match status" value="1"/>
</dbReference>
<dbReference type="Proteomes" id="UP000031408">
    <property type="component" value="Unassembled WGS sequence"/>
</dbReference>
<dbReference type="InterPro" id="IPR012944">
    <property type="entry name" value="SusD_RagB_dom"/>
</dbReference>
<evidence type="ECO:0000256" key="5">
    <source>
        <dbReference type="ARBA" id="ARBA00023237"/>
    </source>
</evidence>
<proteinExistence type="inferred from homology"/>
<evidence type="ECO:0000256" key="2">
    <source>
        <dbReference type="ARBA" id="ARBA00006275"/>
    </source>
</evidence>
<evidence type="ECO:0000313" key="10">
    <source>
        <dbReference type="Proteomes" id="UP000031408"/>
    </source>
</evidence>
<dbReference type="STRING" id="1349421.OI18_10300"/>
<dbReference type="EMBL" id="JSVC01000010">
    <property type="protein sequence ID" value="KIC94837.1"/>
    <property type="molecule type" value="Genomic_DNA"/>
</dbReference>
<gene>
    <name evidence="9" type="ORF">OI18_10300</name>
</gene>
<feature type="domain" description="RagB/SusD" evidence="7">
    <location>
        <begin position="273"/>
        <end position="591"/>
    </location>
</feature>
<evidence type="ECO:0000259" key="7">
    <source>
        <dbReference type="Pfam" id="PF07980"/>
    </source>
</evidence>
<organism evidence="9 10">
    <name type="scientific">Flavihumibacter solisilvae</name>
    <dbReference type="NCBI Taxonomy" id="1349421"/>
    <lineage>
        <taxon>Bacteria</taxon>
        <taxon>Pseudomonadati</taxon>
        <taxon>Bacteroidota</taxon>
        <taxon>Chitinophagia</taxon>
        <taxon>Chitinophagales</taxon>
        <taxon>Chitinophagaceae</taxon>
        <taxon>Flavihumibacter</taxon>
    </lineage>
</organism>
<evidence type="ECO:0000313" key="9">
    <source>
        <dbReference type="EMBL" id="KIC94837.1"/>
    </source>
</evidence>
<evidence type="ECO:0000256" key="1">
    <source>
        <dbReference type="ARBA" id="ARBA00004442"/>
    </source>
</evidence>
<keyword evidence="10" id="KW-1185">Reference proteome</keyword>
<comment type="subcellular location">
    <subcellularLocation>
        <location evidence="1">Cell outer membrane</location>
    </subcellularLocation>
</comment>
<evidence type="ECO:0000256" key="6">
    <source>
        <dbReference type="SAM" id="SignalP"/>
    </source>
</evidence>
<dbReference type="AlphaFoldDB" id="A0A0C1L442"/>